<dbReference type="AlphaFoldDB" id="A0A4R4YF96"/>
<protein>
    <recommendedName>
        <fullName evidence="5">DUF2510 domain-containing protein</fullName>
    </recommendedName>
</protein>
<feature type="compositionally biased region" description="Gly residues" evidence="1">
    <location>
        <begin position="687"/>
        <end position="700"/>
    </location>
</feature>
<accession>A0A4R4YF96</accession>
<keyword evidence="4" id="KW-1185">Reference proteome</keyword>
<evidence type="ECO:0000313" key="3">
    <source>
        <dbReference type="EMBL" id="TDD43415.1"/>
    </source>
</evidence>
<sequence>MSNPPAGWYPDPTGQPDTIRWWNGKQWTNRTEKGTVPDEGQPAAPETGGDGSGDDVQPAWGSTASVDPTPVEPTSVQPTSVRPTPAQATSVQQTGSEQRWGATSSGADRTPAWGATTPQAGWDSTSPPQQGGWWPNPDAAAGESGPRLTAVGPAAIGPVDGGEDAGEVRGEDGLTPFERARATWNAPEIAPAPPEHWTQQPVPDVVESAPEGAVTPESSEQAAPNGWKLRLADATGEAGTPDEVPAPDTAGAGAANSASTASGPGAADAAGTASGTGVASGAGAVSGASTASGPGTPNTTGAADVAGTPNSPGTADAQAGTGSWGDDAGGDWGVESGSDVAAGVSAAGDWGSEDGGASAGGWSAEPATGSQSGAAGWGVEAGHDAQQAGTPETTAGDGGEVEPAPEVAGGGEPGWSDVSWTEVPNPARQPRDPSADEGQAERGDGPDSETTQVQPAQVQATQASGDESTPDAPTWGAQPSGDSAQPAWGSQPDPAPAATQAQSGWGVDPELGQAPTQQNWGVAAAATGGQSAGWGAKTPDGQEQPAAWGGAASDGKQQTPDQGSKAPDNHEQGPSWGAAAPDGQEQGPSWGAKAPDGQQTGAGSWGSQQAAGGVQGAGAGQGEQSAAAAWGAGQSDGGPWADQHETGWGTKPDQADAQAAGGPWGEQKQASWGSAQGGAPTTPTEGGPWGGGQQAGGWGSGPSADGAGVATKPAGATKKPSGGGGGPSGAKLPLLIGGGVALILLIVTAVFMITNSGDKKADPTPAPPTNQPTIPPGGVKPGQSKNPKLHEGERIASTAISFPRRTGTWSDRKRLVPQLLDSSGQYLVLQEKFDGTNNWYADIFVGALGNQSRYGGDPKATALALANEVPASMYGNIQITRKAGANGEVKRSGKSGWFVQQTVTAKSSKVTARVLTLTVAVFDLGDGTAVAYISDVPTNRPDLKAAESQAYKGINVG</sequence>
<evidence type="ECO:0000313" key="4">
    <source>
        <dbReference type="Proteomes" id="UP000295124"/>
    </source>
</evidence>
<reference evidence="3 4" key="1">
    <citation type="submission" date="2019-03" db="EMBL/GenBank/DDBJ databases">
        <title>Draft genome sequences of novel Actinobacteria.</title>
        <authorList>
            <person name="Sahin N."/>
            <person name="Ay H."/>
            <person name="Saygin H."/>
        </authorList>
    </citation>
    <scope>NUCLEOTIDE SEQUENCE [LARGE SCALE GENOMIC DNA]</scope>
    <source>
        <strain evidence="3 4">JCM 13523</strain>
    </source>
</reference>
<dbReference type="OrthoDB" id="5244233at2"/>
<feature type="region of interest" description="Disordered" evidence="1">
    <location>
        <begin position="186"/>
        <end position="726"/>
    </location>
</feature>
<dbReference type="Proteomes" id="UP000295124">
    <property type="component" value="Unassembled WGS sequence"/>
</dbReference>
<evidence type="ECO:0000256" key="2">
    <source>
        <dbReference type="SAM" id="Phobius"/>
    </source>
</evidence>
<feature type="compositionally biased region" description="Basic and acidic residues" evidence="1">
    <location>
        <begin position="429"/>
        <end position="445"/>
    </location>
</feature>
<feature type="compositionally biased region" description="Polar residues" evidence="1">
    <location>
        <begin position="116"/>
        <end position="129"/>
    </location>
</feature>
<keyword evidence="2" id="KW-0812">Transmembrane</keyword>
<feature type="transmembrane region" description="Helical" evidence="2">
    <location>
        <begin position="734"/>
        <end position="753"/>
    </location>
</feature>
<organism evidence="3 4">
    <name type="scientific">Kribbella antibiotica</name>
    <dbReference type="NCBI Taxonomy" id="190195"/>
    <lineage>
        <taxon>Bacteria</taxon>
        <taxon>Bacillati</taxon>
        <taxon>Actinomycetota</taxon>
        <taxon>Actinomycetes</taxon>
        <taxon>Propionibacteriales</taxon>
        <taxon>Kribbellaceae</taxon>
        <taxon>Kribbella</taxon>
    </lineage>
</organism>
<feature type="compositionally biased region" description="Polar residues" evidence="1">
    <location>
        <begin position="60"/>
        <end position="107"/>
    </location>
</feature>
<keyword evidence="2" id="KW-0472">Membrane</keyword>
<feature type="region of interest" description="Disordered" evidence="1">
    <location>
        <begin position="1"/>
        <end position="173"/>
    </location>
</feature>
<feature type="compositionally biased region" description="Low complexity" evidence="1">
    <location>
        <begin position="597"/>
        <end position="612"/>
    </location>
</feature>
<feature type="compositionally biased region" description="Low complexity" evidence="1">
    <location>
        <begin position="246"/>
        <end position="297"/>
    </location>
</feature>
<feature type="region of interest" description="Disordered" evidence="1">
    <location>
        <begin position="758"/>
        <end position="790"/>
    </location>
</feature>
<proteinExistence type="predicted"/>
<gene>
    <name evidence="3" type="ORF">E1263_41675</name>
</gene>
<feature type="compositionally biased region" description="Low complexity" evidence="1">
    <location>
        <begin position="450"/>
        <end position="463"/>
    </location>
</feature>
<feature type="compositionally biased region" description="Pro residues" evidence="1">
    <location>
        <begin position="764"/>
        <end position="775"/>
    </location>
</feature>
<dbReference type="RefSeq" id="WP_132177879.1">
    <property type="nucleotide sequence ID" value="NZ_SMKX01000260.1"/>
</dbReference>
<evidence type="ECO:0000256" key="1">
    <source>
        <dbReference type="SAM" id="MobiDB-lite"/>
    </source>
</evidence>
<evidence type="ECO:0008006" key="5">
    <source>
        <dbReference type="Google" id="ProtNLM"/>
    </source>
</evidence>
<keyword evidence="2" id="KW-1133">Transmembrane helix</keyword>
<dbReference type="EMBL" id="SMKX01000260">
    <property type="protein sequence ID" value="TDD43415.1"/>
    <property type="molecule type" value="Genomic_DNA"/>
</dbReference>
<comment type="caution">
    <text evidence="3">The sequence shown here is derived from an EMBL/GenBank/DDBJ whole genome shotgun (WGS) entry which is preliminary data.</text>
</comment>
<name>A0A4R4YF96_9ACTN</name>
<feature type="compositionally biased region" description="Low complexity" evidence="1">
    <location>
        <begin position="336"/>
        <end position="350"/>
    </location>
</feature>
<feature type="compositionally biased region" description="Low complexity" evidence="1">
    <location>
        <begin position="677"/>
        <end position="686"/>
    </location>
</feature>
<feature type="compositionally biased region" description="Low complexity" evidence="1">
    <location>
        <begin position="622"/>
        <end position="633"/>
    </location>
</feature>